<evidence type="ECO:0000313" key="9">
    <source>
        <dbReference type="Proteomes" id="UP001146793"/>
    </source>
</evidence>
<reference evidence="8" key="1">
    <citation type="submission" date="2022-08" db="EMBL/GenBank/DDBJ databases">
        <title>Novel sulphate-reducing endosymbionts in the free-living metamonad Anaeramoeba.</title>
        <authorList>
            <person name="Jerlstrom-Hultqvist J."/>
            <person name="Cepicka I."/>
            <person name="Gallot-Lavallee L."/>
            <person name="Salas-Leiva D."/>
            <person name="Curtis B.A."/>
            <person name="Zahonova K."/>
            <person name="Pipaliya S."/>
            <person name="Dacks J."/>
            <person name="Roger A.J."/>
        </authorList>
    </citation>
    <scope>NUCLEOTIDE SEQUENCE</scope>
    <source>
        <strain evidence="8">Busselton2</strain>
    </source>
</reference>
<dbReference type="InterPro" id="IPR038508">
    <property type="entry name" value="ArfGAP_dom_sf"/>
</dbReference>
<dbReference type="PROSITE" id="PS50115">
    <property type="entry name" value="ARFGAP"/>
    <property type="match status" value="1"/>
</dbReference>
<dbReference type="Proteomes" id="UP001146793">
    <property type="component" value="Unassembled WGS sequence"/>
</dbReference>
<feature type="domain" description="Arf-GAP" evidence="7">
    <location>
        <begin position="11"/>
        <end position="122"/>
    </location>
</feature>
<keyword evidence="3 5" id="KW-0863">Zinc-finger</keyword>
<keyword evidence="2" id="KW-0479">Metal-binding</keyword>
<feature type="compositionally biased region" description="Polar residues" evidence="6">
    <location>
        <begin position="83"/>
        <end position="93"/>
    </location>
</feature>
<dbReference type="PANTHER" id="PTHR45686">
    <property type="entry name" value="ADP-RIBOSYLATION FACTOR GTPASE ACTIVATING PROTEIN 3, ISOFORM H-RELATED"/>
    <property type="match status" value="1"/>
</dbReference>
<sequence>MENLNQYSNPRKFLPQLRSIGTNKKCCDCGASDNYWASLTYGSFICIGCAGKHRGLGVHVSFVRSTTLDKWSGSQLRRMELGGNNSLKEYNNQRSRDKKEENNHDLKIKYNSTLFKKYRNKLDKICSKDAIYQSLAKKELLQNKKVTQTTHRNQNQNQNQNKNQNQSQNHFRVLNKNQNRDFSSNSELENLNLLKHDKIRDPNKFSLFPCISQTTQIVLSFVSNEGRKLLNTPTMLKELVRQFFPEKEKNNNQIKKDHKSESYQNQNTNQYDNRRNENLTFRNQNHFQTKDNQNVSCRKIQLKKKQIIEEEDWFEKVLREF</sequence>
<evidence type="ECO:0000256" key="1">
    <source>
        <dbReference type="ARBA" id="ARBA00022468"/>
    </source>
</evidence>
<evidence type="ECO:0000256" key="6">
    <source>
        <dbReference type="SAM" id="MobiDB-lite"/>
    </source>
</evidence>
<evidence type="ECO:0000313" key="8">
    <source>
        <dbReference type="EMBL" id="KAJ3424764.1"/>
    </source>
</evidence>
<dbReference type="EMBL" id="JANTQA010000070">
    <property type="protein sequence ID" value="KAJ3424764.1"/>
    <property type="molecule type" value="Genomic_DNA"/>
</dbReference>
<evidence type="ECO:0000256" key="3">
    <source>
        <dbReference type="ARBA" id="ARBA00022771"/>
    </source>
</evidence>
<protein>
    <submittedName>
        <fullName evidence="8">Adp-ribosylation factor gtpase-activating protein gcs1</fullName>
    </submittedName>
</protein>
<evidence type="ECO:0000256" key="2">
    <source>
        <dbReference type="ARBA" id="ARBA00022723"/>
    </source>
</evidence>
<comment type="caution">
    <text evidence="8">The sequence shown here is derived from an EMBL/GenBank/DDBJ whole genome shotgun (WGS) entry which is preliminary data.</text>
</comment>
<dbReference type="SUPFAM" id="SSF57863">
    <property type="entry name" value="ArfGap/RecO-like zinc finger"/>
    <property type="match status" value="1"/>
</dbReference>
<organism evidence="8 9">
    <name type="scientific">Anaeramoeba flamelloides</name>
    <dbReference type="NCBI Taxonomy" id="1746091"/>
    <lineage>
        <taxon>Eukaryota</taxon>
        <taxon>Metamonada</taxon>
        <taxon>Anaeramoebidae</taxon>
        <taxon>Anaeramoeba</taxon>
    </lineage>
</organism>
<feature type="compositionally biased region" description="Basic and acidic residues" evidence="6">
    <location>
        <begin position="247"/>
        <end position="261"/>
    </location>
</feature>
<keyword evidence="4" id="KW-0862">Zinc</keyword>
<dbReference type="Pfam" id="PF01412">
    <property type="entry name" value="ArfGap"/>
    <property type="match status" value="1"/>
</dbReference>
<dbReference type="GO" id="GO:0005096">
    <property type="term" value="F:GTPase activator activity"/>
    <property type="evidence" value="ECO:0007669"/>
    <property type="project" value="UniProtKB-KW"/>
</dbReference>
<keyword evidence="1" id="KW-0343">GTPase activation</keyword>
<accession>A0AAV7YBA7</accession>
<dbReference type="AlphaFoldDB" id="A0AAV7YBA7"/>
<feature type="compositionally biased region" description="Basic and acidic residues" evidence="6">
    <location>
        <begin position="94"/>
        <end position="104"/>
    </location>
</feature>
<dbReference type="GO" id="GO:0000139">
    <property type="term" value="C:Golgi membrane"/>
    <property type="evidence" value="ECO:0007669"/>
    <property type="project" value="GOC"/>
</dbReference>
<dbReference type="GO" id="GO:0008270">
    <property type="term" value="F:zinc ion binding"/>
    <property type="evidence" value="ECO:0007669"/>
    <property type="project" value="UniProtKB-KW"/>
</dbReference>
<gene>
    <name evidence="8" type="ORF">M0812_27189</name>
</gene>
<feature type="compositionally biased region" description="Low complexity" evidence="6">
    <location>
        <begin position="153"/>
        <end position="167"/>
    </location>
</feature>
<dbReference type="PRINTS" id="PR00405">
    <property type="entry name" value="REVINTRACTNG"/>
</dbReference>
<dbReference type="Gene3D" id="1.10.220.150">
    <property type="entry name" value="Arf GTPase activating protein"/>
    <property type="match status" value="1"/>
</dbReference>
<dbReference type="GO" id="GO:0048205">
    <property type="term" value="P:COPI coating of Golgi vesicle"/>
    <property type="evidence" value="ECO:0007669"/>
    <property type="project" value="TreeGrafter"/>
</dbReference>
<proteinExistence type="predicted"/>
<name>A0AAV7YBA7_9EUKA</name>
<feature type="region of interest" description="Disordered" evidence="6">
    <location>
        <begin position="147"/>
        <end position="167"/>
    </location>
</feature>
<feature type="region of interest" description="Disordered" evidence="6">
    <location>
        <begin position="247"/>
        <end position="270"/>
    </location>
</feature>
<evidence type="ECO:0000256" key="5">
    <source>
        <dbReference type="PROSITE-ProRule" id="PRU00288"/>
    </source>
</evidence>
<dbReference type="PANTHER" id="PTHR45686:SF18">
    <property type="entry name" value="ADP-RIBOSYLATION FACTOR GTPASE-ACTIVATING PROTEIN GCS1"/>
    <property type="match status" value="1"/>
</dbReference>
<evidence type="ECO:0000256" key="4">
    <source>
        <dbReference type="ARBA" id="ARBA00022833"/>
    </source>
</evidence>
<feature type="region of interest" description="Disordered" evidence="6">
    <location>
        <begin position="82"/>
        <end position="104"/>
    </location>
</feature>
<dbReference type="InterPro" id="IPR001164">
    <property type="entry name" value="ArfGAP_dom"/>
</dbReference>
<dbReference type="SMART" id="SM00105">
    <property type="entry name" value="ArfGap"/>
    <property type="match status" value="1"/>
</dbReference>
<dbReference type="InterPro" id="IPR037278">
    <property type="entry name" value="ARFGAP/RecO"/>
</dbReference>
<evidence type="ECO:0000259" key="7">
    <source>
        <dbReference type="PROSITE" id="PS50115"/>
    </source>
</evidence>